<dbReference type="GO" id="GO:0016787">
    <property type="term" value="F:hydrolase activity"/>
    <property type="evidence" value="ECO:0007669"/>
    <property type="project" value="UniProtKB-KW"/>
</dbReference>
<evidence type="ECO:0000256" key="1">
    <source>
        <dbReference type="RuleBase" id="RU363044"/>
    </source>
</evidence>
<keyword evidence="1" id="KW-0547">Nucleotide-binding</keyword>
<feature type="domain" description="DNA helicase Pif1-like DEAD-box helicase" evidence="2">
    <location>
        <begin position="19"/>
        <end position="118"/>
    </location>
</feature>
<accession>A0A915KAJ6</accession>
<name>A0A915KAJ6_ROMCU</name>
<dbReference type="GO" id="GO:0005524">
    <property type="term" value="F:ATP binding"/>
    <property type="evidence" value="ECO:0007669"/>
    <property type="project" value="UniProtKB-KW"/>
</dbReference>
<keyword evidence="1" id="KW-0227">DNA damage</keyword>
<dbReference type="Pfam" id="PF05970">
    <property type="entry name" value="PIF1"/>
    <property type="match status" value="1"/>
</dbReference>
<dbReference type="WBParaSite" id="nRc.2.0.1.t35803-RA">
    <property type="protein sequence ID" value="nRc.2.0.1.t35803-RA"/>
    <property type="gene ID" value="nRc.2.0.1.g35803"/>
</dbReference>
<dbReference type="Proteomes" id="UP000887565">
    <property type="component" value="Unplaced"/>
</dbReference>
<dbReference type="InterPro" id="IPR027417">
    <property type="entry name" value="P-loop_NTPase"/>
</dbReference>
<protein>
    <recommendedName>
        <fullName evidence="1">ATP-dependent DNA helicase</fullName>
        <ecNumber evidence="1">5.6.2.3</ecNumber>
    </recommendedName>
</protein>
<keyword evidence="1" id="KW-0233">DNA recombination</keyword>
<comment type="catalytic activity">
    <reaction evidence="1">
        <text>ATP + H2O = ADP + phosphate + H(+)</text>
        <dbReference type="Rhea" id="RHEA:13065"/>
        <dbReference type="ChEBI" id="CHEBI:15377"/>
        <dbReference type="ChEBI" id="CHEBI:15378"/>
        <dbReference type="ChEBI" id="CHEBI:30616"/>
        <dbReference type="ChEBI" id="CHEBI:43474"/>
        <dbReference type="ChEBI" id="CHEBI:456216"/>
        <dbReference type="EC" id="5.6.2.3"/>
    </reaction>
</comment>
<keyword evidence="3" id="KW-1185">Reference proteome</keyword>
<dbReference type="Gene3D" id="3.40.50.300">
    <property type="entry name" value="P-loop containing nucleotide triphosphate hydrolases"/>
    <property type="match status" value="1"/>
</dbReference>
<dbReference type="GO" id="GO:0006310">
    <property type="term" value="P:DNA recombination"/>
    <property type="evidence" value="ECO:0007669"/>
    <property type="project" value="UniProtKB-KW"/>
</dbReference>
<keyword evidence="1" id="KW-0067">ATP-binding</keyword>
<dbReference type="InterPro" id="IPR010285">
    <property type="entry name" value="DNA_helicase_pif1-like_DEAD"/>
</dbReference>
<comment type="similarity">
    <text evidence="1">Belongs to the helicase family.</text>
</comment>
<keyword evidence="1" id="KW-0378">Hydrolase</keyword>
<evidence type="ECO:0000313" key="4">
    <source>
        <dbReference type="WBParaSite" id="nRc.2.0.1.t35803-RA"/>
    </source>
</evidence>
<keyword evidence="1" id="KW-0347">Helicase</keyword>
<sequence>MAYFNAVCEALTNIDNPKYKGQPLFILCGSGRTGKTFISNSLIHWANSKGIHWANSKGIGVTACASTRIAARLLIASQTTHSTFRIMNNIEPLQPSTMVFKSVNAQKLHSTSLFIIDE</sequence>
<reference evidence="4" key="1">
    <citation type="submission" date="2022-11" db="UniProtKB">
        <authorList>
            <consortium name="WormBaseParasite"/>
        </authorList>
    </citation>
    <scope>IDENTIFICATION</scope>
</reference>
<dbReference type="EC" id="5.6.2.3" evidence="1"/>
<dbReference type="GO" id="GO:0000723">
    <property type="term" value="P:telomere maintenance"/>
    <property type="evidence" value="ECO:0007669"/>
    <property type="project" value="InterPro"/>
</dbReference>
<comment type="cofactor">
    <cofactor evidence="1">
        <name>Mg(2+)</name>
        <dbReference type="ChEBI" id="CHEBI:18420"/>
    </cofactor>
</comment>
<organism evidence="3 4">
    <name type="scientific">Romanomermis culicivorax</name>
    <name type="common">Nematode worm</name>
    <dbReference type="NCBI Taxonomy" id="13658"/>
    <lineage>
        <taxon>Eukaryota</taxon>
        <taxon>Metazoa</taxon>
        <taxon>Ecdysozoa</taxon>
        <taxon>Nematoda</taxon>
        <taxon>Enoplea</taxon>
        <taxon>Dorylaimia</taxon>
        <taxon>Mermithida</taxon>
        <taxon>Mermithoidea</taxon>
        <taxon>Mermithidae</taxon>
        <taxon>Romanomermis</taxon>
    </lineage>
</organism>
<proteinExistence type="inferred from homology"/>
<dbReference type="AlphaFoldDB" id="A0A915KAJ6"/>
<dbReference type="GO" id="GO:0043139">
    <property type="term" value="F:5'-3' DNA helicase activity"/>
    <property type="evidence" value="ECO:0007669"/>
    <property type="project" value="UniProtKB-EC"/>
</dbReference>
<dbReference type="GO" id="GO:0006281">
    <property type="term" value="P:DNA repair"/>
    <property type="evidence" value="ECO:0007669"/>
    <property type="project" value="UniProtKB-KW"/>
</dbReference>
<evidence type="ECO:0000313" key="3">
    <source>
        <dbReference type="Proteomes" id="UP000887565"/>
    </source>
</evidence>
<keyword evidence="1" id="KW-0234">DNA repair</keyword>
<evidence type="ECO:0000259" key="2">
    <source>
        <dbReference type="Pfam" id="PF05970"/>
    </source>
</evidence>